<dbReference type="SUPFAM" id="SSF53474">
    <property type="entry name" value="alpha/beta-Hydrolases"/>
    <property type="match status" value="1"/>
</dbReference>
<dbReference type="Proteomes" id="UP000224080">
    <property type="component" value="Unassembled WGS sequence"/>
</dbReference>
<feature type="region of interest" description="Disordered" evidence="1">
    <location>
        <begin position="281"/>
        <end position="312"/>
    </location>
</feature>
<dbReference type="STRING" id="2060905.A0A2B7WH26"/>
<accession>A0A2B7WH26</accession>
<evidence type="ECO:0000313" key="3">
    <source>
        <dbReference type="EMBL" id="PGG96045.1"/>
    </source>
</evidence>
<gene>
    <name evidence="3" type="ORF">GX51_08005</name>
</gene>
<keyword evidence="4" id="KW-1185">Reference proteome</keyword>
<name>A0A2B7WH26_9EURO</name>
<proteinExistence type="predicted"/>
<organism evidence="3 4">
    <name type="scientific">Blastomyces parvus</name>
    <dbReference type="NCBI Taxonomy" id="2060905"/>
    <lineage>
        <taxon>Eukaryota</taxon>
        <taxon>Fungi</taxon>
        <taxon>Dikarya</taxon>
        <taxon>Ascomycota</taxon>
        <taxon>Pezizomycotina</taxon>
        <taxon>Eurotiomycetes</taxon>
        <taxon>Eurotiomycetidae</taxon>
        <taxon>Onygenales</taxon>
        <taxon>Ajellomycetaceae</taxon>
        <taxon>Blastomyces</taxon>
    </lineage>
</organism>
<dbReference type="PANTHER" id="PTHR43433:SF10">
    <property type="entry name" value="AB HYDROLASE-1 DOMAIN-CONTAINING PROTEIN"/>
    <property type="match status" value="1"/>
</dbReference>
<dbReference type="PANTHER" id="PTHR43433">
    <property type="entry name" value="HYDROLASE, ALPHA/BETA FOLD FAMILY PROTEIN"/>
    <property type="match status" value="1"/>
</dbReference>
<feature type="region of interest" description="Disordered" evidence="1">
    <location>
        <begin position="50"/>
        <end position="87"/>
    </location>
</feature>
<dbReference type="AlphaFoldDB" id="A0A2B7WH26"/>
<reference evidence="3 4" key="1">
    <citation type="submission" date="2017-10" db="EMBL/GenBank/DDBJ databases">
        <title>Comparative genomics in systemic dimorphic fungi from Ajellomycetaceae.</title>
        <authorList>
            <person name="Munoz J.F."/>
            <person name="Mcewen J.G."/>
            <person name="Clay O.K."/>
            <person name="Cuomo C.A."/>
        </authorList>
    </citation>
    <scope>NUCLEOTIDE SEQUENCE [LARGE SCALE GENOMIC DNA]</scope>
    <source>
        <strain evidence="3 4">UAMH130</strain>
    </source>
</reference>
<dbReference type="InterPro" id="IPR029058">
    <property type="entry name" value="AB_hydrolase_fold"/>
</dbReference>
<evidence type="ECO:0000313" key="4">
    <source>
        <dbReference type="Proteomes" id="UP000224080"/>
    </source>
</evidence>
<dbReference type="EMBL" id="PDNC01000193">
    <property type="protein sequence ID" value="PGG96045.1"/>
    <property type="molecule type" value="Genomic_DNA"/>
</dbReference>
<dbReference type="OrthoDB" id="294702at2759"/>
<dbReference type="InterPro" id="IPR050471">
    <property type="entry name" value="AB_hydrolase"/>
</dbReference>
<feature type="domain" description="AB hydrolase-1" evidence="2">
    <location>
        <begin position="106"/>
        <end position="189"/>
    </location>
</feature>
<evidence type="ECO:0000256" key="1">
    <source>
        <dbReference type="SAM" id="MobiDB-lite"/>
    </source>
</evidence>
<protein>
    <recommendedName>
        <fullName evidence="2">AB hydrolase-1 domain-containing protein</fullName>
    </recommendedName>
</protein>
<sequence length="424" mass="45934">MRANASFRCMAPTHIQPVGPQSIYQISKLQTTRTTTNPWAKALVPVSTTHHPPAASRYASTLQNPPPSPSPQPRQTNPASQTLTIPNPHSARTLSFAEYGPQTGFPLLYFHGYPSSRLEARALTPLAHRLHLRIIAPDRPGFGRSTYAPSRRIVDWPADVRALADHLGLARFAVLGGSGGGPYALACASEGGGGVLGGDGRLVGVGVLAGAGPWWGAGDVADAGISMPRRVLAEVARRWPAGLEGVSDFLVSRGRWVVGTGVVERWLDRWLDAVEGVKGRPGEVERGQEGKTTGLAATNNNDGDDDNKPSNDKERREQFLQLIFEAFAQGSAGFVQETQLLTADDWGFRFEDVRFRKVLMWHGTADANSPIGMIRYMAERIPHCVLREFEGVDHYSLLAGEDGAGRLEAILRELVPAEMVRGVN</sequence>
<dbReference type="InterPro" id="IPR000073">
    <property type="entry name" value="AB_hydrolase_1"/>
</dbReference>
<dbReference type="Gene3D" id="3.40.50.1820">
    <property type="entry name" value="alpha/beta hydrolase"/>
    <property type="match status" value="1"/>
</dbReference>
<comment type="caution">
    <text evidence="3">The sequence shown here is derived from an EMBL/GenBank/DDBJ whole genome shotgun (WGS) entry which is preliminary data.</text>
</comment>
<evidence type="ECO:0000259" key="2">
    <source>
        <dbReference type="Pfam" id="PF00561"/>
    </source>
</evidence>
<dbReference type="Pfam" id="PF00561">
    <property type="entry name" value="Abhydrolase_1"/>
    <property type="match status" value="1"/>
</dbReference>